<name>B7QNZ8_IXOSC</name>
<reference evidence="3 5" key="1">
    <citation type="submission" date="2008-03" db="EMBL/GenBank/DDBJ databases">
        <title>Annotation of Ixodes scapularis.</title>
        <authorList>
            <consortium name="Ixodes scapularis Genome Project Consortium"/>
            <person name="Caler E."/>
            <person name="Hannick L.I."/>
            <person name="Bidwell S."/>
            <person name="Joardar V."/>
            <person name="Thiagarajan M."/>
            <person name="Amedeo P."/>
            <person name="Galinsky K.J."/>
            <person name="Schobel S."/>
            <person name="Inman J."/>
            <person name="Hostetler J."/>
            <person name="Miller J."/>
            <person name="Hammond M."/>
            <person name="Megy K."/>
            <person name="Lawson D."/>
            <person name="Kodira C."/>
            <person name="Sutton G."/>
            <person name="Meyer J."/>
            <person name="Hill C.A."/>
            <person name="Birren B."/>
            <person name="Nene V."/>
            <person name="Collins F."/>
            <person name="Alarcon-Chaidez F."/>
            <person name="Wikel S."/>
            <person name="Strausberg R."/>
        </authorList>
    </citation>
    <scope>NUCLEOTIDE SEQUENCE [LARGE SCALE GENOMIC DNA]</scope>
    <source>
        <strain evidence="5">Wikel</strain>
        <strain evidence="3">Wikel colony</strain>
    </source>
</reference>
<dbReference type="EMBL" id="DS980835">
    <property type="protein sequence ID" value="EEC20570.1"/>
    <property type="molecule type" value="Genomic_DNA"/>
</dbReference>
<reference evidence="4" key="2">
    <citation type="submission" date="2020-05" db="UniProtKB">
        <authorList>
            <consortium name="EnsemblMetazoa"/>
        </authorList>
    </citation>
    <scope>IDENTIFICATION</scope>
    <source>
        <strain evidence="4">wikel</strain>
    </source>
</reference>
<dbReference type="VEuPathDB" id="VectorBase:ISCI015409"/>
<sequence>MAVTDGPDANGQSSKSTASSPRPRFAAPEEIQMDTEEEEDPRSSDEAARVQRQVPTRPRQPSGPQPPLSRTEQKIAATIRQHYYPEGGWGWVVCVCVCLVNFLTWGLQLNYGVLHGPLVRQFGEEHVMEAGESVNEKNKNKK</sequence>
<proteinExistence type="predicted"/>
<gene>
    <name evidence="3" type="ORF">IscW_ISCW015409</name>
</gene>
<dbReference type="PaxDb" id="6945-B7QNZ8"/>
<evidence type="ECO:0000256" key="1">
    <source>
        <dbReference type="SAM" id="MobiDB-lite"/>
    </source>
</evidence>
<evidence type="ECO:0008006" key="6">
    <source>
        <dbReference type="Google" id="ProtNLM"/>
    </source>
</evidence>
<dbReference type="EMBL" id="ABJB011115365">
    <property type="status" value="NOT_ANNOTATED_CDS"/>
    <property type="molecule type" value="Genomic_DNA"/>
</dbReference>
<keyword evidence="2" id="KW-0812">Transmembrane</keyword>
<dbReference type="HOGENOM" id="CLU_1817939_0_0_1"/>
<evidence type="ECO:0000313" key="5">
    <source>
        <dbReference type="Proteomes" id="UP000001555"/>
    </source>
</evidence>
<dbReference type="AlphaFoldDB" id="B7QNZ8"/>
<feature type="transmembrane region" description="Helical" evidence="2">
    <location>
        <begin position="88"/>
        <end position="107"/>
    </location>
</feature>
<evidence type="ECO:0000256" key="2">
    <source>
        <dbReference type="SAM" id="Phobius"/>
    </source>
</evidence>
<protein>
    <recommendedName>
        <fullName evidence="6">Monocarboxylate transporter</fullName>
    </recommendedName>
</protein>
<feature type="compositionally biased region" description="Polar residues" evidence="1">
    <location>
        <begin position="10"/>
        <end position="20"/>
    </location>
</feature>
<dbReference type="VEuPathDB" id="VectorBase:ISCW015409"/>
<keyword evidence="2" id="KW-0472">Membrane</keyword>
<feature type="region of interest" description="Disordered" evidence="1">
    <location>
        <begin position="1"/>
        <end position="73"/>
    </location>
</feature>
<evidence type="ECO:0000313" key="4">
    <source>
        <dbReference type="EnsemblMetazoa" id="ISCW015409-PA"/>
    </source>
</evidence>
<evidence type="ECO:0000313" key="3">
    <source>
        <dbReference type="EMBL" id="EEC20570.1"/>
    </source>
</evidence>
<organism>
    <name type="scientific">Ixodes scapularis</name>
    <name type="common">Black-legged tick</name>
    <name type="synonym">Deer tick</name>
    <dbReference type="NCBI Taxonomy" id="6945"/>
    <lineage>
        <taxon>Eukaryota</taxon>
        <taxon>Metazoa</taxon>
        <taxon>Ecdysozoa</taxon>
        <taxon>Arthropoda</taxon>
        <taxon>Chelicerata</taxon>
        <taxon>Arachnida</taxon>
        <taxon>Acari</taxon>
        <taxon>Parasitiformes</taxon>
        <taxon>Ixodida</taxon>
        <taxon>Ixodoidea</taxon>
        <taxon>Ixodidae</taxon>
        <taxon>Ixodinae</taxon>
        <taxon>Ixodes</taxon>
    </lineage>
</organism>
<dbReference type="EnsemblMetazoa" id="ISCW015409-RA">
    <property type="protein sequence ID" value="ISCW015409-PA"/>
    <property type="gene ID" value="ISCW015409"/>
</dbReference>
<accession>B7QNZ8</accession>
<dbReference type="Proteomes" id="UP000001555">
    <property type="component" value="Unassembled WGS sequence"/>
</dbReference>
<feature type="compositionally biased region" description="Low complexity" evidence="1">
    <location>
        <begin position="50"/>
        <end position="60"/>
    </location>
</feature>
<dbReference type="InParanoid" id="B7QNZ8"/>
<keyword evidence="5" id="KW-1185">Reference proteome</keyword>
<feature type="compositionally biased region" description="Acidic residues" evidence="1">
    <location>
        <begin position="31"/>
        <end position="40"/>
    </location>
</feature>
<keyword evidence="2" id="KW-1133">Transmembrane helix</keyword>